<evidence type="ECO:0000256" key="1">
    <source>
        <dbReference type="ARBA" id="ARBA00006484"/>
    </source>
</evidence>
<protein>
    <submittedName>
        <fullName evidence="3">NAD(P)-dependent dehydrogenase, short-chain alcohol dehydrogenase family</fullName>
    </submittedName>
</protein>
<dbReference type="PANTHER" id="PTHR24321:SF8">
    <property type="entry name" value="ESTRADIOL 17-BETA-DEHYDROGENASE 8-RELATED"/>
    <property type="match status" value="1"/>
</dbReference>
<dbReference type="PROSITE" id="PS51257">
    <property type="entry name" value="PROKAR_LIPOPROTEIN"/>
    <property type="match status" value="1"/>
</dbReference>
<comment type="similarity">
    <text evidence="1">Belongs to the short-chain dehydrogenases/reductases (SDR) family.</text>
</comment>
<dbReference type="PRINTS" id="PR00081">
    <property type="entry name" value="GDHRDH"/>
</dbReference>
<sequence>MRRFADKVFIVTGGGTGIGAACVARLAGEGAKVAVLGRRAGLISAVAEAAGGIAIEADAADGARMDAAVARVLAEWGRLDGLIANAGGFGGGAVADVSDADWQASFQANLGTAFVSARACLPALVESRGSLVFLSSIAGLAAGPEVCGYTTFKHAMIGLARSIARDYGPRGVRANTVCPGWVRTPMADEEMAELMARHGLDLEQAYRRVTADVPLRRAATPGEIAEVCLFLASEQASIITGAVLTADGGATIVDVPTLAFGRCGDGGAA</sequence>
<dbReference type="RefSeq" id="WP_093557817.1">
    <property type="nucleotide sequence ID" value="NZ_FPBO01000024.1"/>
</dbReference>
<dbReference type="FunFam" id="3.40.50.720:FF:000084">
    <property type="entry name" value="Short-chain dehydrogenase reductase"/>
    <property type="match status" value="1"/>
</dbReference>
<evidence type="ECO:0000313" key="3">
    <source>
        <dbReference type="EMBL" id="SFV05607.1"/>
    </source>
</evidence>
<dbReference type="Pfam" id="PF13561">
    <property type="entry name" value="adh_short_C2"/>
    <property type="match status" value="1"/>
</dbReference>
<proteinExistence type="inferred from homology"/>
<evidence type="ECO:0000256" key="2">
    <source>
        <dbReference type="ARBA" id="ARBA00023002"/>
    </source>
</evidence>
<dbReference type="Gene3D" id="3.40.50.720">
    <property type="entry name" value="NAD(P)-binding Rossmann-like Domain"/>
    <property type="match status" value="1"/>
</dbReference>
<dbReference type="PANTHER" id="PTHR24321">
    <property type="entry name" value="DEHYDROGENASES, SHORT CHAIN"/>
    <property type="match status" value="1"/>
</dbReference>
<dbReference type="InterPro" id="IPR036291">
    <property type="entry name" value="NAD(P)-bd_dom_sf"/>
</dbReference>
<dbReference type="SUPFAM" id="SSF51735">
    <property type="entry name" value="NAD(P)-binding Rossmann-fold domains"/>
    <property type="match status" value="1"/>
</dbReference>
<keyword evidence="4" id="KW-1185">Reference proteome</keyword>
<dbReference type="AlphaFoldDB" id="A0A1I7L790"/>
<organism evidence="3 4">
    <name type="scientific">Pseudoduganella namucuonensis</name>
    <dbReference type="NCBI Taxonomy" id="1035707"/>
    <lineage>
        <taxon>Bacteria</taxon>
        <taxon>Pseudomonadati</taxon>
        <taxon>Pseudomonadota</taxon>
        <taxon>Betaproteobacteria</taxon>
        <taxon>Burkholderiales</taxon>
        <taxon>Oxalobacteraceae</taxon>
        <taxon>Telluria group</taxon>
        <taxon>Pseudoduganella</taxon>
    </lineage>
</organism>
<reference evidence="4" key="1">
    <citation type="submission" date="2016-10" db="EMBL/GenBank/DDBJ databases">
        <authorList>
            <person name="Varghese N."/>
            <person name="Submissions S."/>
        </authorList>
    </citation>
    <scope>NUCLEOTIDE SEQUENCE [LARGE SCALE GENOMIC DNA]</scope>
    <source>
        <strain evidence="4">CGMCC 1.11014</strain>
    </source>
</reference>
<dbReference type="OrthoDB" id="9803628at2"/>
<evidence type="ECO:0000313" key="4">
    <source>
        <dbReference type="Proteomes" id="UP000199391"/>
    </source>
</evidence>
<dbReference type="STRING" id="1035707.SAMN05216552_102443"/>
<name>A0A1I7L790_9BURK</name>
<dbReference type="InterPro" id="IPR002347">
    <property type="entry name" value="SDR_fam"/>
</dbReference>
<dbReference type="CDD" id="cd05233">
    <property type="entry name" value="SDR_c"/>
    <property type="match status" value="1"/>
</dbReference>
<dbReference type="GO" id="GO:0016491">
    <property type="term" value="F:oxidoreductase activity"/>
    <property type="evidence" value="ECO:0007669"/>
    <property type="project" value="UniProtKB-KW"/>
</dbReference>
<accession>A0A1I7L790</accession>
<dbReference type="EMBL" id="FPBO01000024">
    <property type="protein sequence ID" value="SFV05607.1"/>
    <property type="molecule type" value="Genomic_DNA"/>
</dbReference>
<dbReference type="Proteomes" id="UP000199391">
    <property type="component" value="Unassembled WGS sequence"/>
</dbReference>
<keyword evidence="2" id="KW-0560">Oxidoreductase</keyword>
<gene>
    <name evidence="3" type="ORF">SAMN05216552_102443</name>
</gene>